<dbReference type="GO" id="GO:0016020">
    <property type="term" value="C:membrane"/>
    <property type="evidence" value="ECO:0007669"/>
    <property type="project" value="UniProtKB-SubCell"/>
</dbReference>
<dbReference type="OMA" id="IALICYK"/>
<dbReference type="InterPro" id="IPR036179">
    <property type="entry name" value="Ig-like_dom_sf"/>
</dbReference>
<dbReference type="PANTHER" id="PTHR12080:SF48">
    <property type="entry name" value="IMMUNOGLOBULIN SUBTYPE DOMAIN-CONTAINING PROTEIN"/>
    <property type="match status" value="1"/>
</dbReference>
<feature type="signal peptide" evidence="5">
    <location>
        <begin position="1"/>
        <end position="18"/>
    </location>
</feature>
<evidence type="ECO:0000256" key="5">
    <source>
        <dbReference type="SAM" id="SignalP"/>
    </source>
</evidence>
<dbReference type="InterPro" id="IPR013783">
    <property type="entry name" value="Ig-like_fold"/>
</dbReference>
<evidence type="ECO:0000313" key="8">
    <source>
        <dbReference type="Proteomes" id="UP000287033"/>
    </source>
</evidence>
<comment type="caution">
    <text evidence="7">The sequence shown here is derived from an EMBL/GenBank/DDBJ whole genome shotgun (WGS) entry which is preliminary data.</text>
</comment>
<dbReference type="InterPro" id="IPR015631">
    <property type="entry name" value="CD2/SLAM_rcpt"/>
</dbReference>
<keyword evidence="2 5" id="KW-0732">Signal</keyword>
<keyword evidence="8" id="KW-1185">Reference proteome</keyword>
<evidence type="ECO:0000259" key="6">
    <source>
        <dbReference type="PROSITE" id="PS50835"/>
    </source>
</evidence>
<protein>
    <recommendedName>
        <fullName evidence="6">Ig-like domain-containing protein</fullName>
    </recommendedName>
</protein>
<dbReference type="SUPFAM" id="SSF48726">
    <property type="entry name" value="Immunoglobulin"/>
    <property type="match status" value="2"/>
</dbReference>
<accession>A0A401SPL1</accession>
<dbReference type="Proteomes" id="UP000287033">
    <property type="component" value="Unassembled WGS sequence"/>
</dbReference>
<dbReference type="AlphaFoldDB" id="A0A401SPL1"/>
<dbReference type="Gene3D" id="2.60.40.10">
    <property type="entry name" value="Immunoglobulins"/>
    <property type="match status" value="2"/>
</dbReference>
<evidence type="ECO:0000313" key="7">
    <source>
        <dbReference type="EMBL" id="GCC32327.1"/>
    </source>
</evidence>
<gene>
    <name evidence="7" type="ORF">chiPu_0010788</name>
</gene>
<evidence type="ECO:0000256" key="2">
    <source>
        <dbReference type="ARBA" id="ARBA00022729"/>
    </source>
</evidence>
<proteinExistence type="predicted"/>
<feature type="chain" id="PRO_5019438570" description="Ig-like domain-containing protein" evidence="5">
    <location>
        <begin position="19"/>
        <end position="235"/>
    </location>
</feature>
<feature type="domain" description="Ig-like" evidence="6">
    <location>
        <begin position="137"/>
        <end position="203"/>
    </location>
</feature>
<evidence type="ECO:0000256" key="4">
    <source>
        <dbReference type="ARBA" id="ARBA00023180"/>
    </source>
</evidence>
<evidence type="ECO:0000256" key="1">
    <source>
        <dbReference type="ARBA" id="ARBA00004370"/>
    </source>
</evidence>
<organism evidence="7 8">
    <name type="scientific">Chiloscyllium punctatum</name>
    <name type="common">Brownbanded bambooshark</name>
    <name type="synonym">Hemiscyllium punctatum</name>
    <dbReference type="NCBI Taxonomy" id="137246"/>
    <lineage>
        <taxon>Eukaryota</taxon>
        <taxon>Metazoa</taxon>
        <taxon>Chordata</taxon>
        <taxon>Craniata</taxon>
        <taxon>Vertebrata</taxon>
        <taxon>Chondrichthyes</taxon>
        <taxon>Elasmobranchii</taxon>
        <taxon>Galeomorphii</taxon>
        <taxon>Galeoidea</taxon>
        <taxon>Orectolobiformes</taxon>
        <taxon>Hemiscylliidae</taxon>
        <taxon>Chiloscyllium</taxon>
    </lineage>
</organism>
<dbReference type="InterPro" id="IPR007110">
    <property type="entry name" value="Ig-like_dom"/>
</dbReference>
<comment type="subcellular location">
    <subcellularLocation>
        <location evidence="1">Membrane</location>
    </subcellularLocation>
</comment>
<dbReference type="OrthoDB" id="8963224at2759"/>
<keyword evidence="3" id="KW-0472">Membrane</keyword>
<dbReference type="EMBL" id="BEZZ01000426">
    <property type="protein sequence ID" value="GCC32327.1"/>
    <property type="molecule type" value="Genomic_DNA"/>
</dbReference>
<dbReference type="PROSITE" id="PS50835">
    <property type="entry name" value="IG_LIKE"/>
    <property type="match status" value="1"/>
</dbReference>
<keyword evidence="4" id="KW-0325">Glycoprotein</keyword>
<evidence type="ECO:0000256" key="3">
    <source>
        <dbReference type="ARBA" id="ARBA00023136"/>
    </source>
</evidence>
<dbReference type="PANTHER" id="PTHR12080">
    <property type="entry name" value="SIGNALING LYMPHOCYTIC ACTIVATION MOLECULE"/>
    <property type="match status" value="1"/>
</dbReference>
<reference evidence="7 8" key="1">
    <citation type="journal article" date="2018" name="Nat. Ecol. Evol.">
        <title>Shark genomes provide insights into elasmobranch evolution and the origin of vertebrates.</title>
        <authorList>
            <person name="Hara Y"/>
            <person name="Yamaguchi K"/>
            <person name="Onimaru K"/>
            <person name="Kadota M"/>
            <person name="Koyanagi M"/>
            <person name="Keeley SD"/>
            <person name="Tatsumi K"/>
            <person name="Tanaka K"/>
            <person name="Motone F"/>
            <person name="Kageyama Y"/>
            <person name="Nozu R"/>
            <person name="Adachi N"/>
            <person name="Nishimura O"/>
            <person name="Nakagawa R"/>
            <person name="Tanegashima C"/>
            <person name="Kiyatake I"/>
            <person name="Matsumoto R"/>
            <person name="Murakumo K"/>
            <person name="Nishida K"/>
            <person name="Terakita A"/>
            <person name="Kuratani S"/>
            <person name="Sato K"/>
            <person name="Hyodo S Kuraku.S."/>
        </authorList>
    </citation>
    <scope>NUCLEOTIDE SEQUENCE [LARGE SCALE GENOMIC DNA]</scope>
</reference>
<name>A0A401SPL1_CHIPU</name>
<sequence>MLVSVFHLFILCVTEISAISMTIINATTGEQVLFPVPIHCGAQYEVTFLSKSIIIAKLVSWGMKTFHKHTLYENRLQRHTNDSLVLQNVQINDTKLYEIQIECYNTVVMPMKETVFDLQVFEPVSKPSMTIYCSITSVNLSCSVSKGTNVTLYWEEQSLSGTIHRIYDGAKLVINYGHEQDQYKYKCVAQNPVSNATSDLQILEMCNGDISKALIVIAYICYKVIICDKRGRINN</sequence>
<dbReference type="STRING" id="137246.A0A401SPL1"/>